<dbReference type="STRING" id="1081108.A0A162KYC8"/>
<feature type="region of interest" description="Disordered" evidence="1">
    <location>
        <begin position="106"/>
        <end position="217"/>
    </location>
</feature>
<name>A0A162KYC8_CORDF</name>
<feature type="region of interest" description="Disordered" evidence="1">
    <location>
        <begin position="379"/>
        <end position="404"/>
    </location>
</feature>
<evidence type="ECO:0000313" key="2">
    <source>
        <dbReference type="EMBL" id="OAA81648.1"/>
    </source>
</evidence>
<feature type="compositionally biased region" description="Basic and acidic residues" evidence="1">
    <location>
        <begin position="111"/>
        <end position="136"/>
    </location>
</feature>
<dbReference type="OrthoDB" id="4736382at2759"/>
<feature type="region of interest" description="Disordered" evidence="1">
    <location>
        <begin position="574"/>
        <end position="608"/>
    </location>
</feature>
<keyword evidence="3" id="KW-1185">Reference proteome</keyword>
<dbReference type="AlphaFoldDB" id="A0A162KYC8"/>
<comment type="caution">
    <text evidence="2">The sequence shown here is derived from an EMBL/GenBank/DDBJ whole genome shotgun (WGS) entry which is preliminary data.</text>
</comment>
<feature type="compositionally biased region" description="Polar residues" evidence="1">
    <location>
        <begin position="204"/>
        <end position="216"/>
    </location>
</feature>
<feature type="compositionally biased region" description="Polar residues" evidence="1">
    <location>
        <begin position="137"/>
        <end position="150"/>
    </location>
</feature>
<dbReference type="Proteomes" id="UP000076881">
    <property type="component" value="Unassembled WGS sequence"/>
</dbReference>
<gene>
    <name evidence="2" type="ORF">LEL_01193</name>
</gene>
<feature type="compositionally biased region" description="Polar residues" evidence="1">
    <location>
        <begin position="460"/>
        <end position="503"/>
    </location>
</feature>
<evidence type="ECO:0000313" key="3">
    <source>
        <dbReference type="Proteomes" id="UP000076881"/>
    </source>
</evidence>
<dbReference type="EMBL" id="AZHF01000001">
    <property type="protein sequence ID" value="OAA81648.1"/>
    <property type="molecule type" value="Genomic_DNA"/>
</dbReference>
<feature type="compositionally biased region" description="Basic and acidic residues" evidence="1">
    <location>
        <begin position="193"/>
        <end position="203"/>
    </location>
</feature>
<organism evidence="2 3">
    <name type="scientific">Akanthomyces lecanii RCEF 1005</name>
    <dbReference type="NCBI Taxonomy" id="1081108"/>
    <lineage>
        <taxon>Eukaryota</taxon>
        <taxon>Fungi</taxon>
        <taxon>Dikarya</taxon>
        <taxon>Ascomycota</taxon>
        <taxon>Pezizomycotina</taxon>
        <taxon>Sordariomycetes</taxon>
        <taxon>Hypocreomycetidae</taxon>
        <taxon>Hypocreales</taxon>
        <taxon>Cordycipitaceae</taxon>
        <taxon>Akanthomyces</taxon>
        <taxon>Cordyceps confragosa</taxon>
    </lineage>
</organism>
<reference evidence="2 3" key="1">
    <citation type="journal article" date="2016" name="Genome Biol. Evol.">
        <title>Divergent and convergent evolution of fungal pathogenicity.</title>
        <authorList>
            <person name="Shang Y."/>
            <person name="Xiao G."/>
            <person name="Zheng P."/>
            <person name="Cen K."/>
            <person name="Zhan S."/>
            <person name="Wang C."/>
        </authorList>
    </citation>
    <scope>NUCLEOTIDE SEQUENCE [LARGE SCALE GENOMIC DNA]</scope>
    <source>
        <strain evidence="2 3">RCEF 1005</strain>
    </source>
</reference>
<accession>A0A162KYC8</accession>
<feature type="compositionally biased region" description="Polar residues" evidence="1">
    <location>
        <begin position="393"/>
        <end position="404"/>
    </location>
</feature>
<evidence type="ECO:0000256" key="1">
    <source>
        <dbReference type="SAM" id="MobiDB-lite"/>
    </source>
</evidence>
<feature type="region of interest" description="Disordered" evidence="1">
    <location>
        <begin position="458"/>
        <end position="503"/>
    </location>
</feature>
<feature type="region of interest" description="Disordered" evidence="1">
    <location>
        <begin position="537"/>
        <end position="559"/>
    </location>
</feature>
<feature type="compositionally biased region" description="Polar residues" evidence="1">
    <location>
        <begin position="581"/>
        <end position="596"/>
    </location>
</feature>
<feature type="compositionally biased region" description="Polar residues" evidence="1">
    <location>
        <begin position="542"/>
        <end position="555"/>
    </location>
</feature>
<feature type="region of interest" description="Disordered" evidence="1">
    <location>
        <begin position="662"/>
        <end position="684"/>
    </location>
</feature>
<proteinExistence type="predicted"/>
<protein>
    <submittedName>
        <fullName evidence="2">Uncharacterized protein</fullName>
    </submittedName>
</protein>
<feature type="compositionally biased region" description="Polar residues" evidence="1">
    <location>
        <begin position="173"/>
        <end position="192"/>
    </location>
</feature>
<sequence>MAGKATYKPEEIYWILRKVFQFRVSDNDLIMTQFQTKFGRELLKTQLRYVKQAYGDSPDYNCPRSTKLPMLLKHENLWNLQKRRVSKKRGVRRESVKSVYDECVMNAKGPLDPRPEEADPSHERMDMSDYSEREADSGSSQMSEALNRTTPRSDPRQITDAPARRRGYHDQSPAVQTASGPSRASRQNQMRQDTAKRQSRDDASQYSQPQSRTPSISILMRAMTDEYQAAMTEREAKDWSFIWARADGITQPSAPAQAQAQAQPPNLCTALESLSAEQRAAMSRDQALDLAILLADNWAKAQGLIQPTAPEQPQMQMQPQMQQMQQMRQMQQMQQIQQMQQRQQPQMQPQLQQMQQMQQIQQMQQRQQAQMQPLIQQMQQLQQSWHMPKQRNRSTSQNSEFRPRATSSFAAHQGQFGRYVHQAPGSSHPALPLDTRLPMEIDPNVFELSAMAEPHRQVADMQTSGQGHTTQPPANVGPNSQGMGNSAQQATGNGSHFPQQVSEGTFEPGVSELAANAETDEGNQQETITCGQLELNTEHSRPSSLSPGEPQQSMEPSLGDEAGYRKYSVEQLAHEQPDDGQLNSEQPAYEQHTTGQPPDELFGEPLDWTLPDQPLTDWLDPGQNFTSEDVDRMFAPAAAMSQSGDASFGAGVSDCIEVATAPAGPSHAPASNGGHVGVNDSEHILQTEEFFDSTFLGSP</sequence>